<evidence type="ECO:0000256" key="10">
    <source>
        <dbReference type="ARBA" id="ARBA00023170"/>
    </source>
</evidence>
<dbReference type="GO" id="GO:0005886">
    <property type="term" value="C:plasma membrane"/>
    <property type="evidence" value="ECO:0007669"/>
    <property type="project" value="UniProtKB-SubCell"/>
</dbReference>
<feature type="transmembrane region" description="Helical" evidence="13">
    <location>
        <begin position="83"/>
        <end position="105"/>
    </location>
</feature>
<keyword evidence="16" id="KW-1185">Reference proteome</keyword>
<dbReference type="InterPro" id="IPR004072">
    <property type="entry name" value="Vmron_rcpt_1"/>
</dbReference>
<dbReference type="AlphaFoldDB" id="A0A5F9CA69"/>
<dbReference type="GO" id="GO:0016503">
    <property type="term" value="F:pheromone receptor activity"/>
    <property type="evidence" value="ECO:0007669"/>
    <property type="project" value="InterPro"/>
</dbReference>
<keyword evidence="9 13" id="KW-0472">Membrane</keyword>
<evidence type="ECO:0000256" key="11">
    <source>
        <dbReference type="ARBA" id="ARBA00023180"/>
    </source>
</evidence>
<evidence type="ECO:0000256" key="3">
    <source>
        <dbReference type="ARBA" id="ARBA00010663"/>
    </source>
</evidence>
<dbReference type="Proteomes" id="UP000001811">
    <property type="component" value="Unplaced"/>
</dbReference>
<evidence type="ECO:0000256" key="6">
    <source>
        <dbReference type="ARBA" id="ARBA00022692"/>
    </source>
</evidence>
<keyword evidence="6 13" id="KW-0812">Transmembrane</keyword>
<evidence type="ECO:0000256" key="13">
    <source>
        <dbReference type="RuleBase" id="RU364061"/>
    </source>
</evidence>
<evidence type="ECO:0000256" key="7">
    <source>
        <dbReference type="ARBA" id="ARBA00022989"/>
    </source>
</evidence>
<dbReference type="RefSeq" id="NP_001160715.1">
    <property type="nucleotide sequence ID" value="NM_001167243.1"/>
</dbReference>
<dbReference type="SUPFAM" id="SSF81321">
    <property type="entry name" value="Family A G protein-coupled receptor-like"/>
    <property type="match status" value="1"/>
</dbReference>
<dbReference type="PANTHER" id="PTHR24062">
    <property type="entry name" value="VOMERONASAL TYPE-1 RECEPTOR"/>
    <property type="match status" value="1"/>
</dbReference>
<dbReference type="OrthoDB" id="9606139at2759"/>
<feature type="transmembrane region" description="Helical" evidence="13">
    <location>
        <begin position="12"/>
        <end position="33"/>
    </location>
</feature>
<reference evidence="15 16" key="1">
    <citation type="journal article" date="2011" name="Nature">
        <title>A high-resolution map of human evolutionary constraint using 29 mammals.</title>
        <authorList>
            <person name="Lindblad-Toh K."/>
            <person name="Garber M."/>
            <person name="Zuk O."/>
            <person name="Lin M.F."/>
            <person name="Parker B.J."/>
            <person name="Washietl S."/>
            <person name="Kheradpour P."/>
            <person name="Ernst J."/>
            <person name="Jordan G."/>
            <person name="Mauceli E."/>
            <person name="Ward L.D."/>
            <person name="Lowe C.B."/>
            <person name="Holloway A.K."/>
            <person name="Clamp M."/>
            <person name="Gnerre S."/>
            <person name="Alfoldi J."/>
            <person name="Beal K."/>
            <person name="Chang J."/>
            <person name="Clawson H."/>
            <person name="Cuff J."/>
            <person name="Di Palma F."/>
            <person name="Fitzgerald S."/>
            <person name="Flicek P."/>
            <person name="Guttman M."/>
            <person name="Hubisz M.J."/>
            <person name="Jaffe D.B."/>
            <person name="Jungreis I."/>
            <person name="Kent W.J."/>
            <person name="Kostka D."/>
            <person name="Lara M."/>
            <person name="Martins A.L."/>
            <person name="Massingham T."/>
            <person name="Moltke I."/>
            <person name="Raney B.J."/>
            <person name="Rasmussen M.D."/>
            <person name="Robinson J."/>
            <person name="Stark A."/>
            <person name="Vilella A.J."/>
            <person name="Wen J."/>
            <person name="Xie X."/>
            <person name="Zody M.C."/>
            <person name="Baldwin J."/>
            <person name="Bloom T."/>
            <person name="Chin C.W."/>
            <person name="Heiman D."/>
            <person name="Nicol R."/>
            <person name="Nusbaum C."/>
            <person name="Young S."/>
            <person name="Wilkinson J."/>
            <person name="Worley K.C."/>
            <person name="Kovar C.L."/>
            <person name="Muzny D.M."/>
            <person name="Gibbs R.A."/>
            <person name="Cree A."/>
            <person name="Dihn H.H."/>
            <person name="Fowler G."/>
            <person name="Jhangiani S."/>
            <person name="Joshi V."/>
            <person name="Lee S."/>
            <person name="Lewis L.R."/>
            <person name="Nazareth L.V."/>
            <person name="Okwuonu G."/>
            <person name="Santibanez J."/>
            <person name="Warren W.C."/>
            <person name="Mardis E.R."/>
            <person name="Weinstock G.M."/>
            <person name="Wilson R.K."/>
            <person name="Delehaunty K."/>
            <person name="Dooling D."/>
            <person name="Fronik C."/>
            <person name="Fulton L."/>
            <person name="Fulton B."/>
            <person name="Graves T."/>
            <person name="Minx P."/>
            <person name="Sodergren E."/>
            <person name="Birney E."/>
            <person name="Margulies E.H."/>
            <person name="Herrero J."/>
            <person name="Green E.D."/>
            <person name="Haussler D."/>
            <person name="Siepel A."/>
            <person name="Goldman N."/>
            <person name="Pollard K.S."/>
            <person name="Pedersen J.S."/>
            <person name="Lander E.S."/>
            <person name="Kellis M."/>
        </authorList>
    </citation>
    <scope>NUCLEOTIDE SEQUENCE [LARGE SCALE GENOMIC DNA]</scope>
    <source>
        <strain evidence="16">Thorbecke</strain>
    </source>
</reference>
<dbReference type="GO" id="GO:0019236">
    <property type="term" value="P:response to pheromone"/>
    <property type="evidence" value="ECO:0007669"/>
    <property type="project" value="UniProtKB-KW"/>
</dbReference>
<evidence type="ECO:0000259" key="14">
    <source>
        <dbReference type="PROSITE" id="PS50262"/>
    </source>
</evidence>
<evidence type="ECO:0000256" key="2">
    <source>
        <dbReference type="ARBA" id="ARBA00004651"/>
    </source>
</evidence>
<comment type="function">
    <text evidence="1">Putative pheromone receptor.</text>
</comment>
<keyword evidence="12 13" id="KW-0807">Transducer</keyword>
<evidence type="ECO:0000256" key="4">
    <source>
        <dbReference type="ARBA" id="ARBA00022475"/>
    </source>
</evidence>
<comment type="similarity">
    <text evidence="3 13">Belongs to the G-protein coupled receptor 1 family.</text>
</comment>
<sequence>MSSAHLGMASILLTQTGAGILGNSALLCLYNFVLFTRHQVRATDLILNQLVLANSTVLFSRGIMQTMAAFGWKYFLDDAGCKVVFYLHRVGRGVSLSTTCLLSVFQATKLCSSYSQLHITTRSPKSICFCCSLLWILHLLLNTIVPLKMTQSLNSKNMSVMRQNFGYCSAHILSSFLSRLHGVMFLSFDTLNLSLMVWASGSMALVLHRHKRRVQHLHSSCLSPRPRREARATRTILTLVSSFILFYSLSSILTFCFSFVNPGQWLVPTSVLVSSSFPTFSSFVLLATDSRISQFCSPCWERKMLNFC</sequence>
<dbReference type="Gene3D" id="1.20.1070.10">
    <property type="entry name" value="Rhodopsin 7-helix transmembrane proteins"/>
    <property type="match status" value="1"/>
</dbReference>
<keyword evidence="7 13" id="KW-1133">Transmembrane helix</keyword>
<reference evidence="15" key="2">
    <citation type="submission" date="2025-08" db="UniProtKB">
        <authorList>
            <consortium name="Ensembl"/>
        </authorList>
    </citation>
    <scope>IDENTIFICATION</scope>
    <source>
        <strain evidence="15">Thorbecke</strain>
    </source>
</reference>
<comment type="subcellular location">
    <subcellularLocation>
        <location evidence="2 13">Cell membrane</location>
        <topology evidence="2 13">Multi-pass membrane protein</topology>
    </subcellularLocation>
</comment>
<dbReference type="GO" id="GO:0007606">
    <property type="term" value="P:sensory perception of chemical stimulus"/>
    <property type="evidence" value="ECO:0007669"/>
    <property type="project" value="UniProtKB-ARBA"/>
</dbReference>
<feature type="transmembrane region" description="Helical" evidence="13">
    <location>
        <begin position="45"/>
        <end position="63"/>
    </location>
</feature>
<dbReference type="Pfam" id="PF03402">
    <property type="entry name" value="V1R"/>
    <property type="match status" value="1"/>
</dbReference>
<evidence type="ECO:0000313" key="16">
    <source>
        <dbReference type="Proteomes" id="UP000001811"/>
    </source>
</evidence>
<evidence type="ECO:0000256" key="5">
    <source>
        <dbReference type="ARBA" id="ARBA00022507"/>
    </source>
</evidence>
<evidence type="ECO:0000313" key="15">
    <source>
        <dbReference type="Ensembl" id="ENSOCUP00000030630.1"/>
    </source>
</evidence>
<name>A0A5F9CA69_RABIT</name>
<dbReference type="CTD" id="100311022"/>
<keyword evidence="8 13" id="KW-0297">G-protein coupled receptor</keyword>
<keyword evidence="4 13" id="KW-1003">Cell membrane</keyword>
<protein>
    <recommendedName>
        <fullName evidence="13">Vomeronasal type-1 receptor</fullName>
    </recommendedName>
</protein>
<dbReference type="GeneID" id="100311022"/>
<organism evidence="15 16">
    <name type="scientific">Oryctolagus cuniculus</name>
    <name type="common">Rabbit</name>
    <dbReference type="NCBI Taxonomy" id="9986"/>
    <lineage>
        <taxon>Eukaryota</taxon>
        <taxon>Metazoa</taxon>
        <taxon>Chordata</taxon>
        <taxon>Craniata</taxon>
        <taxon>Vertebrata</taxon>
        <taxon>Euteleostomi</taxon>
        <taxon>Mammalia</taxon>
        <taxon>Eutheria</taxon>
        <taxon>Euarchontoglires</taxon>
        <taxon>Glires</taxon>
        <taxon>Lagomorpha</taxon>
        <taxon>Leporidae</taxon>
        <taxon>Oryctolagus</taxon>
    </lineage>
</organism>
<keyword evidence="5 13" id="KW-0589">Pheromone response</keyword>
<dbReference type="Ensembl" id="ENSOCUT00000039091.1">
    <property type="protein sequence ID" value="ENSOCUP00000030630.1"/>
    <property type="gene ID" value="ENSOCUG00000032398.1"/>
</dbReference>
<dbReference type="PROSITE" id="PS50262">
    <property type="entry name" value="G_PROTEIN_RECEP_F1_2"/>
    <property type="match status" value="1"/>
</dbReference>
<gene>
    <name evidence="15" type="primary">ORYCUNV1R1556</name>
</gene>
<keyword evidence="10 13" id="KW-0675">Receptor</keyword>
<feature type="transmembrane region" description="Helical" evidence="13">
    <location>
        <begin position="266"/>
        <end position="287"/>
    </location>
</feature>
<feature type="transmembrane region" description="Helical" evidence="13">
    <location>
        <begin position="183"/>
        <end position="207"/>
    </location>
</feature>
<proteinExistence type="inferred from homology"/>
<dbReference type="InParanoid" id="A0A5F9CA69"/>
<feature type="transmembrane region" description="Helical" evidence="13">
    <location>
        <begin position="126"/>
        <end position="145"/>
    </location>
</feature>
<dbReference type="InterPro" id="IPR017452">
    <property type="entry name" value="GPCR_Rhodpsn_7TM"/>
</dbReference>
<dbReference type="PRINTS" id="PR01534">
    <property type="entry name" value="VOMERONASL1R"/>
</dbReference>
<feature type="domain" description="G-protein coupled receptors family 1 profile" evidence="14">
    <location>
        <begin position="24"/>
        <end position="285"/>
    </location>
</feature>
<reference evidence="15" key="3">
    <citation type="submission" date="2025-09" db="UniProtKB">
        <authorList>
            <consortium name="Ensembl"/>
        </authorList>
    </citation>
    <scope>IDENTIFICATION</scope>
    <source>
        <strain evidence="15">Thorbecke</strain>
    </source>
</reference>
<dbReference type="FunFam" id="1.20.1070.10:FF:000033">
    <property type="entry name" value="Vomeronasal type-1 receptor"/>
    <property type="match status" value="1"/>
</dbReference>
<dbReference type="KEGG" id="ocu:100311022"/>
<dbReference type="GeneTree" id="ENSGT00960000186612"/>
<evidence type="ECO:0000256" key="1">
    <source>
        <dbReference type="ARBA" id="ARBA00003878"/>
    </source>
</evidence>
<evidence type="ECO:0000256" key="9">
    <source>
        <dbReference type="ARBA" id="ARBA00023136"/>
    </source>
</evidence>
<evidence type="ECO:0000256" key="8">
    <source>
        <dbReference type="ARBA" id="ARBA00023040"/>
    </source>
</evidence>
<evidence type="ECO:0000256" key="12">
    <source>
        <dbReference type="ARBA" id="ARBA00023224"/>
    </source>
</evidence>
<dbReference type="Bgee" id="ENSOCUG00000032398">
    <property type="expression patterns" value="Expressed in autopod skin and 15 other cell types or tissues"/>
</dbReference>
<keyword evidence="11" id="KW-0325">Glycoprotein</keyword>
<feature type="transmembrane region" description="Helical" evidence="13">
    <location>
        <begin position="235"/>
        <end position="260"/>
    </location>
</feature>
<accession>A0A5F9CA69</accession>